<evidence type="ECO:0008006" key="5">
    <source>
        <dbReference type="Google" id="ProtNLM"/>
    </source>
</evidence>
<reference evidence="3 4" key="1">
    <citation type="submission" date="2020-08" db="EMBL/GenBank/DDBJ databases">
        <title>Sequencing the genomes of 1000 actinobacteria strains.</title>
        <authorList>
            <person name="Klenk H.-P."/>
        </authorList>
    </citation>
    <scope>NUCLEOTIDE SEQUENCE [LARGE SCALE GENOMIC DNA]</scope>
    <source>
        <strain evidence="3 4">DSM 43582</strain>
    </source>
</reference>
<proteinExistence type="predicted"/>
<evidence type="ECO:0000313" key="3">
    <source>
        <dbReference type="EMBL" id="MBB5912318.1"/>
    </source>
</evidence>
<accession>A0A7W9UGI9</accession>
<sequence length="150" mass="15513">MRKRQFVLRSALAVAAVGGVIATVAPAAVAAGPRADLGDIHTLGDICYGRGWVSGSADDAQPGATQFWVTFTRWTPTFGNQCGVTVIVQWRNLDTGAEGTVPVPVADTGTATNANRPVLVSATTGSGRVSFTASTDRPHLPPATVELQVP</sequence>
<evidence type="ECO:0000313" key="4">
    <source>
        <dbReference type="Proteomes" id="UP000540412"/>
    </source>
</evidence>
<gene>
    <name evidence="3" type="ORF">BJY24_001185</name>
</gene>
<dbReference type="Proteomes" id="UP000540412">
    <property type="component" value="Unassembled WGS sequence"/>
</dbReference>
<feature type="chain" id="PRO_5030677417" description="Secreted protein" evidence="2">
    <location>
        <begin position="31"/>
        <end position="150"/>
    </location>
</feature>
<keyword evidence="4" id="KW-1185">Reference proteome</keyword>
<dbReference type="EMBL" id="JACHIT010000001">
    <property type="protein sequence ID" value="MBB5912318.1"/>
    <property type="molecule type" value="Genomic_DNA"/>
</dbReference>
<dbReference type="RefSeq" id="WP_051162413.1">
    <property type="nucleotide sequence ID" value="NZ_JACHIT010000001.1"/>
</dbReference>
<organism evidence="3 4">
    <name type="scientific">Nocardia transvalensis</name>
    <dbReference type="NCBI Taxonomy" id="37333"/>
    <lineage>
        <taxon>Bacteria</taxon>
        <taxon>Bacillati</taxon>
        <taxon>Actinomycetota</taxon>
        <taxon>Actinomycetes</taxon>
        <taxon>Mycobacteriales</taxon>
        <taxon>Nocardiaceae</taxon>
        <taxon>Nocardia</taxon>
    </lineage>
</organism>
<evidence type="ECO:0000256" key="2">
    <source>
        <dbReference type="SAM" id="SignalP"/>
    </source>
</evidence>
<comment type="caution">
    <text evidence="3">The sequence shown here is derived from an EMBL/GenBank/DDBJ whole genome shotgun (WGS) entry which is preliminary data.</text>
</comment>
<feature type="region of interest" description="Disordered" evidence="1">
    <location>
        <begin position="130"/>
        <end position="150"/>
    </location>
</feature>
<dbReference type="AlphaFoldDB" id="A0A7W9UGI9"/>
<name>A0A7W9UGI9_9NOCA</name>
<keyword evidence="2" id="KW-0732">Signal</keyword>
<feature type="signal peptide" evidence="2">
    <location>
        <begin position="1"/>
        <end position="30"/>
    </location>
</feature>
<protein>
    <recommendedName>
        <fullName evidence="5">Secreted protein</fullName>
    </recommendedName>
</protein>
<evidence type="ECO:0000256" key="1">
    <source>
        <dbReference type="SAM" id="MobiDB-lite"/>
    </source>
</evidence>